<keyword evidence="5" id="KW-0067">ATP-binding</keyword>
<keyword evidence="3" id="KW-0436">Ligase</keyword>
<evidence type="ECO:0000313" key="13">
    <source>
        <dbReference type="Proteomes" id="UP000178835"/>
    </source>
</evidence>
<evidence type="ECO:0000256" key="5">
    <source>
        <dbReference type="ARBA" id="ARBA00022840"/>
    </source>
</evidence>
<comment type="subcellular location">
    <subcellularLocation>
        <location evidence="9">Cytoplasm</location>
    </subcellularLocation>
</comment>
<evidence type="ECO:0000256" key="6">
    <source>
        <dbReference type="ARBA" id="ARBA00022960"/>
    </source>
</evidence>
<comment type="caution">
    <text evidence="12">The sequence shown here is derived from an EMBL/GenBank/DDBJ whole genome shotgun (WGS) entry which is preliminary data.</text>
</comment>
<dbReference type="InterPro" id="IPR036615">
    <property type="entry name" value="Mur_ligase_C_dom_sf"/>
</dbReference>
<dbReference type="InterPro" id="IPR005761">
    <property type="entry name" value="UDP-N-AcMur-Glu-dNH2Pim_ligase"/>
</dbReference>
<dbReference type="Pfam" id="PF08245">
    <property type="entry name" value="Mur_ligase_M"/>
    <property type="match status" value="1"/>
</dbReference>
<dbReference type="PROSITE" id="PS01011">
    <property type="entry name" value="FOLYLPOLYGLU_SYNT_1"/>
    <property type="match status" value="1"/>
</dbReference>
<dbReference type="Proteomes" id="UP000178835">
    <property type="component" value="Unassembled WGS sequence"/>
</dbReference>
<evidence type="ECO:0000313" key="12">
    <source>
        <dbReference type="EMBL" id="OGZ61021.1"/>
    </source>
</evidence>
<evidence type="ECO:0000259" key="11">
    <source>
        <dbReference type="Pfam" id="PF08245"/>
    </source>
</evidence>
<dbReference type="SUPFAM" id="SSF53244">
    <property type="entry name" value="MurD-like peptide ligases, peptide-binding domain"/>
    <property type="match status" value="1"/>
</dbReference>
<evidence type="ECO:0000259" key="10">
    <source>
        <dbReference type="Pfam" id="PF02875"/>
    </source>
</evidence>
<evidence type="ECO:0000256" key="1">
    <source>
        <dbReference type="ARBA" id="ARBA00005898"/>
    </source>
</evidence>
<dbReference type="InterPro" id="IPR018109">
    <property type="entry name" value="Folylpolyglutamate_synth_CS"/>
</dbReference>
<dbReference type="GO" id="GO:0009252">
    <property type="term" value="P:peptidoglycan biosynthetic process"/>
    <property type="evidence" value="ECO:0007669"/>
    <property type="project" value="UniProtKB-UniPathway"/>
</dbReference>
<dbReference type="GO" id="GO:0051301">
    <property type="term" value="P:cell division"/>
    <property type="evidence" value="ECO:0007669"/>
    <property type="project" value="UniProtKB-KW"/>
</dbReference>
<keyword evidence="6 9" id="KW-0133">Cell shape</keyword>
<evidence type="ECO:0000256" key="2">
    <source>
        <dbReference type="ARBA" id="ARBA00022490"/>
    </source>
</evidence>
<evidence type="ECO:0000256" key="3">
    <source>
        <dbReference type="ARBA" id="ARBA00022598"/>
    </source>
</evidence>
<dbReference type="SUPFAM" id="SSF53623">
    <property type="entry name" value="MurD-like peptide ligases, catalytic domain"/>
    <property type="match status" value="1"/>
</dbReference>
<dbReference type="Gene3D" id="3.40.1190.10">
    <property type="entry name" value="Mur-like, catalytic domain"/>
    <property type="match status" value="1"/>
</dbReference>
<comment type="similarity">
    <text evidence="1">Belongs to the MurCDEF family. MurE subfamily.</text>
</comment>
<dbReference type="GO" id="GO:0071555">
    <property type="term" value="P:cell wall organization"/>
    <property type="evidence" value="ECO:0007669"/>
    <property type="project" value="UniProtKB-KW"/>
</dbReference>
<dbReference type="InterPro" id="IPR036565">
    <property type="entry name" value="Mur-like_cat_sf"/>
</dbReference>
<evidence type="ECO:0000256" key="7">
    <source>
        <dbReference type="ARBA" id="ARBA00022984"/>
    </source>
</evidence>
<dbReference type="GO" id="GO:0004326">
    <property type="term" value="F:tetrahydrofolylpolyglutamate synthase activity"/>
    <property type="evidence" value="ECO:0007669"/>
    <property type="project" value="InterPro"/>
</dbReference>
<dbReference type="GO" id="GO:0008360">
    <property type="term" value="P:regulation of cell shape"/>
    <property type="evidence" value="ECO:0007669"/>
    <property type="project" value="UniProtKB-KW"/>
</dbReference>
<reference evidence="12 13" key="1">
    <citation type="journal article" date="2016" name="Nat. Commun.">
        <title>Thousands of microbial genomes shed light on interconnected biogeochemical processes in an aquifer system.</title>
        <authorList>
            <person name="Anantharaman K."/>
            <person name="Brown C.T."/>
            <person name="Hug L.A."/>
            <person name="Sharon I."/>
            <person name="Castelle C.J."/>
            <person name="Probst A.J."/>
            <person name="Thomas B.C."/>
            <person name="Singh A."/>
            <person name="Wilkins M.J."/>
            <person name="Karaoz U."/>
            <person name="Brodie E.L."/>
            <person name="Williams K.H."/>
            <person name="Hubbard S.S."/>
            <person name="Banfield J.F."/>
        </authorList>
    </citation>
    <scope>NUCLEOTIDE SEQUENCE [LARGE SCALE GENOMIC DNA]</scope>
</reference>
<keyword evidence="8 9" id="KW-0961">Cell wall biogenesis/degradation</keyword>
<accession>A0A1G2HFL2</accession>
<feature type="domain" description="Mur ligase central" evidence="11">
    <location>
        <begin position="41"/>
        <end position="243"/>
    </location>
</feature>
<proteinExistence type="inferred from homology"/>
<dbReference type="InterPro" id="IPR004101">
    <property type="entry name" value="Mur_ligase_C"/>
</dbReference>
<name>A0A1G2HFL2_9BACT</name>
<organism evidence="12 13">
    <name type="scientific">Candidatus Spechtbacteria bacterium RIFCSPLOWO2_01_FULL_43_12</name>
    <dbReference type="NCBI Taxonomy" id="1802162"/>
    <lineage>
        <taxon>Bacteria</taxon>
        <taxon>Candidatus Spechtiibacteriota</taxon>
    </lineage>
</organism>
<keyword evidence="9" id="KW-0131">Cell cycle</keyword>
<dbReference type="UniPathway" id="UPA00219"/>
<protein>
    <recommendedName>
        <fullName evidence="14">UDP-N-acetylmuramoyl-L-alanyl-D-glutamate--2, 6-diaminopimelate ligase</fullName>
    </recommendedName>
</protein>
<evidence type="ECO:0000256" key="8">
    <source>
        <dbReference type="ARBA" id="ARBA00023316"/>
    </source>
</evidence>
<dbReference type="PANTHER" id="PTHR23135">
    <property type="entry name" value="MUR LIGASE FAMILY MEMBER"/>
    <property type="match status" value="1"/>
</dbReference>
<evidence type="ECO:0000256" key="9">
    <source>
        <dbReference type="RuleBase" id="RU004135"/>
    </source>
</evidence>
<evidence type="ECO:0000256" key="4">
    <source>
        <dbReference type="ARBA" id="ARBA00022741"/>
    </source>
</evidence>
<comment type="pathway">
    <text evidence="9">Cell wall biogenesis; peptidoglycan biosynthesis.</text>
</comment>
<dbReference type="InterPro" id="IPR013221">
    <property type="entry name" value="Mur_ligase_cen"/>
</dbReference>
<dbReference type="EMBL" id="MHOH01000009">
    <property type="protein sequence ID" value="OGZ61021.1"/>
    <property type="molecule type" value="Genomic_DNA"/>
</dbReference>
<feature type="domain" description="Mur ligase C-terminal" evidence="10">
    <location>
        <begin position="266"/>
        <end position="397"/>
    </location>
</feature>
<keyword evidence="9" id="KW-0132">Cell division</keyword>
<dbReference type="PANTHER" id="PTHR23135:SF4">
    <property type="entry name" value="UDP-N-ACETYLMURAMOYL-L-ALANYL-D-GLUTAMATE--2,6-DIAMINOPIMELATE LIGASE MURE HOMOLOG, CHLOROPLASTIC"/>
    <property type="match status" value="1"/>
</dbReference>
<dbReference type="GO" id="GO:0005524">
    <property type="term" value="F:ATP binding"/>
    <property type="evidence" value="ECO:0007669"/>
    <property type="project" value="UniProtKB-KW"/>
</dbReference>
<keyword evidence="7 9" id="KW-0573">Peptidoglycan synthesis</keyword>
<keyword evidence="4" id="KW-0547">Nucleotide-binding</keyword>
<dbReference type="AlphaFoldDB" id="A0A1G2HFL2"/>
<dbReference type="NCBIfam" id="TIGR01085">
    <property type="entry name" value="murE"/>
    <property type="match status" value="1"/>
</dbReference>
<dbReference type="Pfam" id="PF02875">
    <property type="entry name" value="Mur_ligase_C"/>
    <property type="match status" value="1"/>
</dbReference>
<dbReference type="GO" id="GO:0005737">
    <property type="term" value="C:cytoplasm"/>
    <property type="evidence" value="ECO:0007669"/>
    <property type="project" value="UniProtKB-SubCell"/>
</dbReference>
<evidence type="ECO:0008006" key="14">
    <source>
        <dbReference type="Google" id="ProtNLM"/>
    </source>
</evidence>
<gene>
    <name evidence="12" type="ORF">A2919_00795</name>
</gene>
<keyword evidence="2" id="KW-0963">Cytoplasm</keyword>
<dbReference type="Gene3D" id="3.90.190.20">
    <property type="entry name" value="Mur ligase, C-terminal domain"/>
    <property type="match status" value="1"/>
</dbReference>
<sequence>MKDRIKKFIPSPILNAYHSAWPALGDFLYRHPSGRIKVIGITGTNGKTSVAHLCSYLLENAGHKTASISSLRFKIGNKEWPNKLKMTMPGRMKLHLFLRKAVDAGCKYAVIEVTSEGVRQNRHKFIEFDTAVFTNLTPEHIESHGSFENYKSAKGTFFSMPHRASVINLDDANANYFLNFPANEKIGYSLNPQKIKNIRCLGLEAENVKLDSAGIKFVAGGQEFNLPIFGRFNVYNALAAIGVGVAQGIPMGKISSILASFPGVPGRVEIVIGEPFSVVVDYAHTPDALEKVYKTVSEQLSGKNPGRMICVLGAAGGGRDKWKRPELGRIAAEYCNEIILTDEDPYSENPSQILAEIESGITNSGLRTTKILDRREAIREALKKAKNGDNIVITGKGAEPLMMTAQGPIPWDDRDIVREEFSKLYF</sequence>